<accession>A0AAN8X822</accession>
<feature type="non-terminal residue" evidence="12">
    <location>
        <position position="1"/>
    </location>
</feature>
<evidence type="ECO:0000256" key="8">
    <source>
        <dbReference type="ARBA" id="ARBA00023002"/>
    </source>
</evidence>
<keyword evidence="7 12" id="KW-0223">Dioxygenase</keyword>
<keyword evidence="8 12" id="KW-0560">Oxidoreductase</keyword>
<dbReference type="AlphaFoldDB" id="A0AAN8X822"/>
<dbReference type="Proteomes" id="UP001381693">
    <property type="component" value="Unassembled WGS sequence"/>
</dbReference>
<dbReference type="Gene3D" id="3.60.130.10">
    <property type="entry name" value="Clavaminate synthase-like"/>
    <property type="match status" value="1"/>
</dbReference>
<dbReference type="InterPro" id="IPR036928">
    <property type="entry name" value="AS_sf"/>
</dbReference>
<evidence type="ECO:0000313" key="12">
    <source>
        <dbReference type="EMBL" id="KAK7077966.1"/>
    </source>
</evidence>
<gene>
    <name evidence="12" type="primary">BBOX1_6</name>
    <name evidence="12" type="ORF">SK128_026454</name>
</gene>
<evidence type="ECO:0000256" key="2">
    <source>
        <dbReference type="ARBA" id="ARBA00001961"/>
    </source>
</evidence>
<sequence length="555" mass="64081">QVLWSNGESDIFPYVWLRDNCQCPSCFHPSSKSRIHLIQDLDVNTRPFSAEVDSYGEKVHITWTDGHQSSFNSSWLHPRAFNSKRWNERAPNYKLRRSYWGTNIMKNLPQASFHELLQEDAAVLAWLQQLEVYGFALIKGAPAKPGQVRSLANKIAFIKKTHYGEDFSVIAKNDPSNVAYLNGPLQLHADLPYYLYKPGVQFIHCIVQYAGDGGDTRVSDAVHVARELKRLHPKHYEILINTLVDWFDEGTDETGEFNKVLQLPMICTDATGKIWRINFSQPQRDSFFSLPAEKVAGWYEAMTNYHKLLCDPQYCFQFKMVPGTILTFDNLRIVHGRSGYKTGFSERHIEGCYLDWDEVRSRRRVLETKLGIPPSQGPYLPSYKYQKKKKFSSKQTTPHEHLYQCRSVNFIRRGRLLKHKRSEAPGLRHLLYAALNPGFKMNRMRWLDLVLRSFRIFMEIVSRFIFGIVYHGDPHTPLPPITNLILLDSASTLAMKIRTKKLTSEEVVKSFIARVKEINPILNCVVDNRFEDALKDAKAADNLIRLLHHGKQPGE</sequence>
<evidence type="ECO:0000256" key="1">
    <source>
        <dbReference type="ARBA" id="ARBA00001954"/>
    </source>
</evidence>
<comment type="pathway">
    <text evidence="3">Amine and polyamine biosynthesis; carnitine biosynthesis.</text>
</comment>
<comment type="cofactor">
    <cofactor evidence="2">
        <name>L-ascorbate</name>
        <dbReference type="ChEBI" id="CHEBI:38290"/>
    </cofactor>
</comment>
<dbReference type="InterPro" id="IPR038492">
    <property type="entry name" value="GBBH-like_N_sf"/>
</dbReference>
<dbReference type="InterPro" id="IPR003819">
    <property type="entry name" value="TauD/TfdA-like"/>
</dbReference>
<dbReference type="SUPFAM" id="SSF75304">
    <property type="entry name" value="Amidase signature (AS) enzymes"/>
    <property type="match status" value="1"/>
</dbReference>
<evidence type="ECO:0000256" key="5">
    <source>
        <dbReference type="ARBA" id="ARBA00022723"/>
    </source>
</evidence>
<dbReference type="GO" id="GO:0045329">
    <property type="term" value="P:carnitine biosynthetic process"/>
    <property type="evidence" value="ECO:0007669"/>
    <property type="project" value="UniProtKB-KW"/>
</dbReference>
<comment type="caution">
    <text evidence="12">The sequence shown here is derived from an EMBL/GenBank/DDBJ whole genome shotgun (WGS) entry which is preliminary data.</text>
</comment>
<keyword evidence="9" id="KW-0408">Iron</keyword>
<dbReference type="Gene3D" id="3.90.1300.10">
    <property type="entry name" value="Amidase signature (AS) domain"/>
    <property type="match status" value="1"/>
</dbReference>
<dbReference type="InterPro" id="IPR050411">
    <property type="entry name" value="AlphaKG_dependent_hydroxylases"/>
</dbReference>
<dbReference type="EC" id="1.14.11.1" evidence="12"/>
<dbReference type="InterPro" id="IPR010376">
    <property type="entry name" value="GBBH-like_N"/>
</dbReference>
<feature type="domain" description="TauD/TfdA-like" evidence="10">
    <location>
        <begin position="110"/>
        <end position="353"/>
    </location>
</feature>
<comment type="cofactor">
    <cofactor evidence="1">
        <name>Fe(2+)</name>
        <dbReference type="ChEBI" id="CHEBI:29033"/>
    </cofactor>
</comment>
<dbReference type="FunFam" id="3.30.2020.30:FF:000002">
    <property type="entry name" value="Putative gamma-butyrobetaine dioxygenase"/>
    <property type="match status" value="1"/>
</dbReference>
<proteinExistence type="inferred from homology"/>
<dbReference type="PANTHER" id="PTHR10696">
    <property type="entry name" value="GAMMA-BUTYROBETAINE HYDROXYLASE-RELATED"/>
    <property type="match status" value="1"/>
</dbReference>
<dbReference type="Gene3D" id="3.30.2020.30">
    <property type="match status" value="1"/>
</dbReference>
<dbReference type="InterPro" id="IPR042098">
    <property type="entry name" value="TauD-like_sf"/>
</dbReference>
<evidence type="ECO:0000256" key="3">
    <source>
        <dbReference type="ARBA" id="ARBA00005022"/>
    </source>
</evidence>
<dbReference type="PANTHER" id="PTHR10696:SF33">
    <property type="entry name" value="GAMMA-BUTYROBETAINE DIOXYGENASE"/>
    <property type="match status" value="1"/>
</dbReference>
<name>A0AAN8X822_HALRR</name>
<evidence type="ECO:0000256" key="7">
    <source>
        <dbReference type="ARBA" id="ARBA00022964"/>
    </source>
</evidence>
<dbReference type="CDD" id="cd00250">
    <property type="entry name" value="CAS_like"/>
    <property type="match status" value="1"/>
</dbReference>
<comment type="similarity">
    <text evidence="4">Belongs to the gamma-BBH/TMLD family.</text>
</comment>
<dbReference type="SUPFAM" id="SSF51197">
    <property type="entry name" value="Clavaminate synthase-like"/>
    <property type="match status" value="1"/>
</dbReference>
<evidence type="ECO:0000259" key="10">
    <source>
        <dbReference type="Pfam" id="PF02668"/>
    </source>
</evidence>
<dbReference type="GO" id="GO:0005739">
    <property type="term" value="C:mitochondrion"/>
    <property type="evidence" value="ECO:0007669"/>
    <property type="project" value="TreeGrafter"/>
</dbReference>
<dbReference type="Pfam" id="PF06155">
    <property type="entry name" value="GBBH-like_N"/>
    <property type="match status" value="1"/>
</dbReference>
<organism evidence="12 13">
    <name type="scientific">Halocaridina rubra</name>
    <name type="common">Hawaiian red shrimp</name>
    <dbReference type="NCBI Taxonomy" id="373956"/>
    <lineage>
        <taxon>Eukaryota</taxon>
        <taxon>Metazoa</taxon>
        <taxon>Ecdysozoa</taxon>
        <taxon>Arthropoda</taxon>
        <taxon>Crustacea</taxon>
        <taxon>Multicrustacea</taxon>
        <taxon>Malacostraca</taxon>
        <taxon>Eumalacostraca</taxon>
        <taxon>Eucarida</taxon>
        <taxon>Decapoda</taxon>
        <taxon>Pleocyemata</taxon>
        <taxon>Caridea</taxon>
        <taxon>Atyoidea</taxon>
        <taxon>Atyidae</taxon>
        <taxon>Halocaridina</taxon>
    </lineage>
</organism>
<evidence type="ECO:0000259" key="11">
    <source>
        <dbReference type="Pfam" id="PF06155"/>
    </source>
</evidence>
<evidence type="ECO:0000256" key="6">
    <source>
        <dbReference type="ARBA" id="ARBA00022873"/>
    </source>
</evidence>
<protein>
    <submittedName>
        <fullName evidence="12">Gamma-butyrobetaine dioxygenase</fullName>
        <ecNumber evidence="12">1.14.11.1</ecNumber>
    </submittedName>
</protein>
<feature type="domain" description="Gamma-butyrobetaine hydroxylase-like N-terminal" evidence="11">
    <location>
        <begin position="2"/>
        <end position="77"/>
    </location>
</feature>
<dbReference type="Pfam" id="PF02668">
    <property type="entry name" value="TauD"/>
    <property type="match status" value="1"/>
</dbReference>
<dbReference type="FunFam" id="3.60.130.10:FF:000001">
    <property type="entry name" value="Trimethyllysine dioxygenase, mitochondrial"/>
    <property type="match status" value="1"/>
</dbReference>
<keyword evidence="5" id="KW-0479">Metal-binding</keyword>
<keyword evidence="13" id="KW-1185">Reference proteome</keyword>
<dbReference type="EMBL" id="JAXCGZ010008099">
    <property type="protein sequence ID" value="KAK7077966.1"/>
    <property type="molecule type" value="Genomic_DNA"/>
</dbReference>
<dbReference type="GO" id="GO:0046872">
    <property type="term" value="F:metal ion binding"/>
    <property type="evidence" value="ECO:0007669"/>
    <property type="project" value="UniProtKB-KW"/>
</dbReference>
<evidence type="ECO:0000256" key="9">
    <source>
        <dbReference type="ARBA" id="ARBA00023004"/>
    </source>
</evidence>
<evidence type="ECO:0000313" key="13">
    <source>
        <dbReference type="Proteomes" id="UP001381693"/>
    </source>
</evidence>
<evidence type="ECO:0000256" key="4">
    <source>
        <dbReference type="ARBA" id="ARBA00008654"/>
    </source>
</evidence>
<keyword evidence="6" id="KW-0124">Carnitine biosynthesis</keyword>
<reference evidence="12 13" key="1">
    <citation type="submission" date="2023-11" db="EMBL/GenBank/DDBJ databases">
        <title>Halocaridina rubra genome assembly.</title>
        <authorList>
            <person name="Smith C."/>
        </authorList>
    </citation>
    <scope>NUCLEOTIDE SEQUENCE [LARGE SCALE GENOMIC DNA]</scope>
    <source>
        <strain evidence="12">EP-1</strain>
        <tissue evidence="12">Whole</tissue>
    </source>
</reference>
<dbReference type="GO" id="GO:0008336">
    <property type="term" value="F:gamma-butyrobetaine dioxygenase activity"/>
    <property type="evidence" value="ECO:0007669"/>
    <property type="project" value="UniProtKB-EC"/>
</dbReference>